<keyword evidence="2" id="KW-1185">Reference proteome</keyword>
<dbReference type="EMBL" id="RRYP01022123">
    <property type="protein sequence ID" value="TNV72493.1"/>
    <property type="molecule type" value="Genomic_DNA"/>
</dbReference>
<name>A0A8J8NCV9_HALGN</name>
<gene>
    <name evidence="1" type="ORF">FGO68_gene8623</name>
</gene>
<protein>
    <submittedName>
        <fullName evidence="1">Uncharacterized protein</fullName>
    </submittedName>
</protein>
<comment type="caution">
    <text evidence="1">The sequence shown here is derived from an EMBL/GenBank/DDBJ whole genome shotgun (WGS) entry which is preliminary data.</text>
</comment>
<evidence type="ECO:0000313" key="1">
    <source>
        <dbReference type="EMBL" id="TNV72493.1"/>
    </source>
</evidence>
<accession>A0A8J8NCV9</accession>
<organism evidence="1 2">
    <name type="scientific">Halteria grandinella</name>
    <dbReference type="NCBI Taxonomy" id="5974"/>
    <lineage>
        <taxon>Eukaryota</taxon>
        <taxon>Sar</taxon>
        <taxon>Alveolata</taxon>
        <taxon>Ciliophora</taxon>
        <taxon>Intramacronucleata</taxon>
        <taxon>Spirotrichea</taxon>
        <taxon>Stichotrichia</taxon>
        <taxon>Sporadotrichida</taxon>
        <taxon>Halteriidae</taxon>
        <taxon>Halteria</taxon>
    </lineage>
</organism>
<dbReference type="Proteomes" id="UP000785679">
    <property type="component" value="Unassembled WGS sequence"/>
</dbReference>
<sequence length="109" mass="12915">MEFLRLGLQVKSFFEQGLNRLFLEQHVSFLIKVRLVSRLYLYLLSPYGSFLLQTTLPILIHDLHKNALLFHYISPQYLIPVRVMVPHDIFSDKLLRLIDIIFISSRSEK</sequence>
<proteinExistence type="predicted"/>
<reference evidence="1" key="1">
    <citation type="submission" date="2019-06" db="EMBL/GenBank/DDBJ databases">
        <authorList>
            <person name="Zheng W."/>
        </authorList>
    </citation>
    <scope>NUCLEOTIDE SEQUENCE</scope>
    <source>
        <strain evidence="1">QDHG01</strain>
    </source>
</reference>
<dbReference type="AlphaFoldDB" id="A0A8J8NCV9"/>
<evidence type="ECO:0000313" key="2">
    <source>
        <dbReference type="Proteomes" id="UP000785679"/>
    </source>
</evidence>